<dbReference type="SMART" id="SM00563">
    <property type="entry name" value="PlsC"/>
    <property type="match status" value="1"/>
</dbReference>
<protein>
    <submittedName>
        <fullName evidence="4">1-acyl-sn-glycerol-3-phosphate acyltransferase</fullName>
    </submittedName>
</protein>
<dbReference type="PANTHER" id="PTHR10434:SF11">
    <property type="entry name" value="1-ACYL-SN-GLYCEROL-3-PHOSPHATE ACYLTRANSFERASE"/>
    <property type="match status" value="1"/>
</dbReference>
<evidence type="ECO:0000259" key="3">
    <source>
        <dbReference type="SMART" id="SM00563"/>
    </source>
</evidence>
<dbReference type="SUPFAM" id="SSF69593">
    <property type="entry name" value="Glycerol-3-phosphate (1)-acyltransferase"/>
    <property type="match status" value="1"/>
</dbReference>
<gene>
    <name evidence="4" type="ORF">SAMN05518684_101298</name>
</gene>
<evidence type="ECO:0000256" key="1">
    <source>
        <dbReference type="ARBA" id="ARBA00022679"/>
    </source>
</evidence>
<evidence type="ECO:0000256" key="2">
    <source>
        <dbReference type="ARBA" id="ARBA00023315"/>
    </source>
</evidence>
<dbReference type="AlphaFoldDB" id="A0A1H9PGW9"/>
<dbReference type="GO" id="GO:0005886">
    <property type="term" value="C:plasma membrane"/>
    <property type="evidence" value="ECO:0007669"/>
    <property type="project" value="TreeGrafter"/>
</dbReference>
<dbReference type="GO" id="GO:0003841">
    <property type="term" value="F:1-acylglycerol-3-phosphate O-acyltransferase activity"/>
    <property type="evidence" value="ECO:0007669"/>
    <property type="project" value="TreeGrafter"/>
</dbReference>
<proteinExistence type="predicted"/>
<evidence type="ECO:0000313" key="5">
    <source>
        <dbReference type="Proteomes" id="UP000198571"/>
    </source>
</evidence>
<keyword evidence="5" id="KW-1185">Reference proteome</keyword>
<dbReference type="OrthoDB" id="152799at2"/>
<keyword evidence="1 4" id="KW-0808">Transferase</keyword>
<dbReference type="RefSeq" id="WP_093047223.1">
    <property type="nucleotide sequence ID" value="NZ_FOGT01000001.1"/>
</dbReference>
<dbReference type="EMBL" id="FOGT01000001">
    <property type="protein sequence ID" value="SER47109.1"/>
    <property type="molecule type" value="Genomic_DNA"/>
</dbReference>
<dbReference type="InterPro" id="IPR002123">
    <property type="entry name" value="Plipid/glycerol_acylTrfase"/>
</dbReference>
<dbReference type="CDD" id="cd06551">
    <property type="entry name" value="LPLAT"/>
    <property type="match status" value="1"/>
</dbReference>
<dbReference type="STRING" id="1601833.SAMN05518684_101298"/>
<evidence type="ECO:0000313" key="4">
    <source>
        <dbReference type="EMBL" id="SER47109.1"/>
    </source>
</evidence>
<dbReference type="PANTHER" id="PTHR10434">
    <property type="entry name" value="1-ACYL-SN-GLYCEROL-3-PHOSPHATE ACYLTRANSFERASE"/>
    <property type="match status" value="1"/>
</dbReference>
<sequence length="241" mass="28200">MIKAERKKAFEHIFHQYNRLLIKKSFNKVFITKNSYMPSSASGGLYLINHSSWWDGLFLFYLNQRLLKLDGIAMMGEDGLKRFPFFRKLGAFSVNPSSKRSLMESLTYASDELNRGKHLFLFPQGEETHLEKRPLSFFSGAAYLHDKNSDIPVIPVTFYHGLFHHQLPDWYIHIGKPLNMERDMNRHKKTKLFEDAVTFQLGELKQTVVNGQFKSFNVLLRGKQGIGQRWEYLKTWFKGGK</sequence>
<dbReference type="GO" id="GO:0006654">
    <property type="term" value="P:phosphatidic acid biosynthetic process"/>
    <property type="evidence" value="ECO:0007669"/>
    <property type="project" value="TreeGrafter"/>
</dbReference>
<organism evidence="4 5">
    <name type="scientific">Salipaludibacillus aurantiacus</name>
    <dbReference type="NCBI Taxonomy" id="1601833"/>
    <lineage>
        <taxon>Bacteria</taxon>
        <taxon>Bacillati</taxon>
        <taxon>Bacillota</taxon>
        <taxon>Bacilli</taxon>
        <taxon>Bacillales</taxon>
        <taxon>Bacillaceae</taxon>
    </lineage>
</organism>
<dbReference type="Proteomes" id="UP000198571">
    <property type="component" value="Unassembled WGS sequence"/>
</dbReference>
<reference evidence="5" key="1">
    <citation type="submission" date="2016-10" db="EMBL/GenBank/DDBJ databases">
        <authorList>
            <person name="Varghese N."/>
            <person name="Submissions S."/>
        </authorList>
    </citation>
    <scope>NUCLEOTIDE SEQUENCE [LARGE SCALE GENOMIC DNA]</scope>
    <source>
        <strain evidence="5">S9</strain>
    </source>
</reference>
<keyword evidence="2 4" id="KW-0012">Acyltransferase</keyword>
<name>A0A1H9PGW9_9BACI</name>
<accession>A0A1H9PGW9</accession>
<dbReference type="Pfam" id="PF01553">
    <property type="entry name" value="Acyltransferase"/>
    <property type="match status" value="1"/>
</dbReference>
<feature type="domain" description="Phospholipid/glycerol acyltransferase" evidence="3">
    <location>
        <begin position="44"/>
        <end position="161"/>
    </location>
</feature>